<evidence type="ECO:0000313" key="3">
    <source>
        <dbReference type="Proteomes" id="UP000229080"/>
    </source>
</evidence>
<evidence type="ECO:0000313" key="2">
    <source>
        <dbReference type="EMBL" id="PIS16228.1"/>
    </source>
</evidence>
<accession>A0A2H0WWB5</accession>
<gene>
    <name evidence="2" type="ORF">COT61_05025</name>
</gene>
<proteinExistence type="predicted"/>
<dbReference type="Gene3D" id="3.40.50.2000">
    <property type="entry name" value="Glycogen Phosphorylase B"/>
    <property type="match status" value="1"/>
</dbReference>
<comment type="caution">
    <text evidence="2">The sequence shown here is derived from an EMBL/GenBank/DDBJ whole genome shotgun (WGS) entry which is preliminary data.</text>
</comment>
<reference evidence="3" key="1">
    <citation type="submission" date="2017-09" db="EMBL/GenBank/DDBJ databases">
        <title>Depth-based differentiation of microbial function through sediment-hosted aquifers and enrichment of novel symbionts in the deep terrestrial subsurface.</title>
        <authorList>
            <person name="Probst A.J."/>
            <person name="Ladd B."/>
            <person name="Jarett J.K."/>
            <person name="Geller-Mcgrath D.E."/>
            <person name="Sieber C.M.K."/>
            <person name="Emerson J.B."/>
            <person name="Anantharaman K."/>
            <person name="Thomas B.C."/>
            <person name="Malmstrom R."/>
            <person name="Stieglmeier M."/>
            <person name="Klingl A."/>
            <person name="Woyke T."/>
            <person name="Ryan C.M."/>
            <person name="Banfield J.F."/>
        </authorList>
    </citation>
    <scope>NUCLEOTIDE SEQUENCE [LARGE SCALE GENOMIC DNA]</scope>
</reference>
<protein>
    <recommendedName>
        <fullName evidence="1">Glycosyl transferase family 1 domain-containing protein</fullName>
    </recommendedName>
</protein>
<dbReference type="GO" id="GO:0016757">
    <property type="term" value="F:glycosyltransferase activity"/>
    <property type="evidence" value="ECO:0007669"/>
    <property type="project" value="InterPro"/>
</dbReference>
<feature type="domain" description="Glycosyl transferase family 1" evidence="1">
    <location>
        <begin position="160"/>
        <end position="317"/>
    </location>
</feature>
<dbReference type="CDD" id="cd03801">
    <property type="entry name" value="GT4_PimA-like"/>
    <property type="match status" value="1"/>
</dbReference>
<dbReference type="SUPFAM" id="SSF53756">
    <property type="entry name" value="UDP-Glycosyltransferase/glycogen phosphorylase"/>
    <property type="match status" value="1"/>
</dbReference>
<dbReference type="Proteomes" id="UP000229080">
    <property type="component" value="Unassembled WGS sequence"/>
</dbReference>
<dbReference type="Gene3D" id="3.40.50.11090">
    <property type="match status" value="1"/>
</dbReference>
<dbReference type="Pfam" id="PF00534">
    <property type="entry name" value="Glycos_transf_1"/>
    <property type="match status" value="1"/>
</dbReference>
<name>A0A2H0WWB5_9BACT</name>
<dbReference type="InterPro" id="IPR001296">
    <property type="entry name" value="Glyco_trans_1"/>
</dbReference>
<dbReference type="EMBL" id="PEZF01000174">
    <property type="protein sequence ID" value="PIS16228.1"/>
    <property type="molecule type" value="Genomic_DNA"/>
</dbReference>
<dbReference type="AlphaFoldDB" id="A0A2H0WWB5"/>
<sequence>MKINFILPHLRISGGGRAILTYADILAKRGYAVTVVVRSKNWTRHFFNAFNIKPFWFKNLKAKVLRVFDWSAENIPNADILVADSWKVAAATYRLPEERGFKLHFIQHDERLYHGPIEGVSEAYRLPMKKIVISTWLRDIMKKEFNSDSELIVTPVDFKQFYFIKEARKEKPIRVIMLHHTYAWKGVDRGKAAFEKVKKEFPDIQLVLFGARQKKIDIECDEYFYNPKQEDMAKMYSSCHIFLCPSEYEGLGMPAMEAMACRCAVATFDTGGSRDYAIDGETAMVAKQGDTGELATKLKMLVADNNLREKIAENGYNFIRENFSWERAADKLENILKDSLKNA</sequence>
<evidence type="ECO:0000259" key="1">
    <source>
        <dbReference type="Pfam" id="PF00534"/>
    </source>
</evidence>
<dbReference type="PANTHER" id="PTHR12526">
    <property type="entry name" value="GLYCOSYLTRANSFERASE"/>
    <property type="match status" value="1"/>
</dbReference>
<organism evidence="2 3">
    <name type="scientific">Candidatus Portnoybacteria bacterium CG09_land_8_20_14_0_10_44_13</name>
    <dbReference type="NCBI Taxonomy" id="1974811"/>
    <lineage>
        <taxon>Bacteria</taxon>
        <taxon>Candidatus Portnoyibacteriota</taxon>
    </lineage>
</organism>